<evidence type="ECO:0000313" key="2">
    <source>
        <dbReference type="Proteomes" id="UP000799440"/>
    </source>
</evidence>
<reference evidence="1" key="1">
    <citation type="journal article" date="2020" name="Stud. Mycol.">
        <title>101 Dothideomycetes genomes: a test case for predicting lifestyles and emergence of pathogens.</title>
        <authorList>
            <person name="Haridas S."/>
            <person name="Albert R."/>
            <person name="Binder M."/>
            <person name="Bloem J."/>
            <person name="Labutti K."/>
            <person name="Salamov A."/>
            <person name="Andreopoulos B."/>
            <person name="Baker S."/>
            <person name="Barry K."/>
            <person name="Bills G."/>
            <person name="Bluhm B."/>
            <person name="Cannon C."/>
            <person name="Castanera R."/>
            <person name="Culley D."/>
            <person name="Daum C."/>
            <person name="Ezra D."/>
            <person name="Gonzalez J."/>
            <person name="Henrissat B."/>
            <person name="Kuo A."/>
            <person name="Liang C."/>
            <person name="Lipzen A."/>
            <person name="Lutzoni F."/>
            <person name="Magnuson J."/>
            <person name="Mondo S."/>
            <person name="Nolan M."/>
            <person name="Ohm R."/>
            <person name="Pangilinan J."/>
            <person name="Park H.-J."/>
            <person name="Ramirez L."/>
            <person name="Alfaro M."/>
            <person name="Sun H."/>
            <person name="Tritt A."/>
            <person name="Yoshinaga Y."/>
            <person name="Zwiers L.-H."/>
            <person name="Turgeon B."/>
            <person name="Goodwin S."/>
            <person name="Spatafora J."/>
            <person name="Crous P."/>
            <person name="Grigoriev I."/>
        </authorList>
    </citation>
    <scope>NUCLEOTIDE SEQUENCE</scope>
    <source>
        <strain evidence="1">CBS 119925</strain>
    </source>
</reference>
<gene>
    <name evidence="1" type="ORF">M011DRAFT_482371</name>
</gene>
<proteinExistence type="predicted"/>
<dbReference type="Proteomes" id="UP000799440">
    <property type="component" value="Unassembled WGS sequence"/>
</dbReference>
<dbReference type="AlphaFoldDB" id="A0A6A6UW68"/>
<organism evidence="1 2">
    <name type="scientific">Sporormia fimetaria CBS 119925</name>
    <dbReference type="NCBI Taxonomy" id="1340428"/>
    <lineage>
        <taxon>Eukaryota</taxon>
        <taxon>Fungi</taxon>
        <taxon>Dikarya</taxon>
        <taxon>Ascomycota</taxon>
        <taxon>Pezizomycotina</taxon>
        <taxon>Dothideomycetes</taxon>
        <taxon>Pleosporomycetidae</taxon>
        <taxon>Pleosporales</taxon>
        <taxon>Sporormiaceae</taxon>
        <taxon>Sporormia</taxon>
    </lineage>
</organism>
<dbReference type="EMBL" id="MU006638">
    <property type="protein sequence ID" value="KAF2741650.1"/>
    <property type="molecule type" value="Genomic_DNA"/>
</dbReference>
<evidence type="ECO:0000313" key="1">
    <source>
        <dbReference type="EMBL" id="KAF2741650.1"/>
    </source>
</evidence>
<accession>A0A6A6UW68</accession>
<keyword evidence="2" id="KW-1185">Reference proteome</keyword>
<name>A0A6A6UW68_9PLEO</name>
<sequence length="162" mass="18101">MQSTTFNQYTALVTIKLHERFAGRQWTINFDKALGQGIALGTQYSANMHLNHISYLDAVFGTEQIPKTETWITAEAEFQMEVLNAAQKGKITMQLRFTQPLPVSLNKGQKCPVIIFFPTEKTANSPYTGLAYKKYALRGVTLNNGSAVGRQIFDPIPVANRT</sequence>
<protein>
    <submittedName>
        <fullName evidence="1">Uncharacterized protein</fullName>
    </submittedName>
</protein>